<organism evidence="3">
    <name type="scientific">Brugia timori</name>
    <dbReference type="NCBI Taxonomy" id="42155"/>
    <lineage>
        <taxon>Eukaryota</taxon>
        <taxon>Metazoa</taxon>
        <taxon>Ecdysozoa</taxon>
        <taxon>Nematoda</taxon>
        <taxon>Chromadorea</taxon>
        <taxon>Rhabditida</taxon>
        <taxon>Spirurina</taxon>
        <taxon>Spiruromorpha</taxon>
        <taxon>Filarioidea</taxon>
        <taxon>Onchocercidae</taxon>
        <taxon>Brugia</taxon>
    </lineage>
</organism>
<evidence type="ECO:0000313" key="1">
    <source>
        <dbReference type="EMBL" id="VDO20641.1"/>
    </source>
</evidence>
<dbReference type="Proteomes" id="UP000280834">
    <property type="component" value="Unassembled WGS sequence"/>
</dbReference>
<dbReference type="WBParaSite" id="BTMF_0000791301-mRNA-1">
    <property type="protein sequence ID" value="BTMF_0000791301-mRNA-1"/>
    <property type="gene ID" value="BTMF_0000791301"/>
</dbReference>
<name>A0A0R3QK10_9BILA</name>
<gene>
    <name evidence="1" type="ORF">BTMF_LOCUS6012</name>
</gene>
<sequence>MTRKRRIVVSDDQTMLPRSDNMIVKSVDHMILKGGNGVIKDKDEEMEQLDEAMIVADNELASINDGNDMLSSVDENMTDTNDMLLARRAKKPVEEIVALSDCEMEENNEPMIILSKNSSDMIPMDIAILSVDEDGISVNEVV</sequence>
<keyword evidence="2" id="KW-1185">Reference proteome</keyword>
<proteinExistence type="predicted"/>
<dbReference type="STRING" id="42155.A0A0R3QK10"/>
<evidence type="ECO:0000313" key="3">
    <source>
        <dbReference type="WBParaSite" id="BTMF_0000791301-mRNA-1"/>
    </source>
</evidence>
<dbReference type="EMBL" id="UZAG01015473">
    <property type="protein sequence ID" value="VDO20641.1"/>
    <property type="molecule type" value="Genomic_DNA"/>
</dbReference>
<evidence type="ECO:0000313" key="2">
    <source>
        <dbReference type="Proteomes" id="UP000280834"/>
    </source>
</evidence>
<accession>A0A0R3QK10</accession>
<reference evidence="3" key="1">
    <citation type="submission" date="2017-02" db="UniProtKB">
        <authorList>
            <consortium name="WormBaseParasite"/>
        </authorList>
    </citation>
    <scope>IDENTIFICATION</scope>
</reference>
<protein>
    <submittedName>
        <fullName evidence="3">Gag-pol polyprotein</fullName>
    </submittedName>
</protein>
<reference evidence="1 2" key="2">
    <citation type="submission" date="2018-11" db="EMBL/GenBank/DDBJ databases">
        <authorList>
            <consortium name="Pathogen Informatics"/>
        </authorList>
    </citation>
    <scope>NUCLEOTIDE SEQUENCE [LARGE SCALE GENOMIC DNA]</scope>
</reference>
<dbReference type="AlphaFoldDB" id="A0A0R3QK10"/>